<keyword evidence="5" id="KW-1185">Reference proteome</keyword>
<accession>G8Y7I9</accession>
<name>G8Y7I9_PICSO</name>
<dbReference type="Proteomes" id="UP000005222">
    <property type="component" value="Chromosome L"/>
</dbReference>
<dbReference type="OrthoDB" id="19232at2759"/>
<dbReference type="PANTHER" id="PTHR47766:SF1">
    <property type="entry name" value="PROTEIN EFR3"/>
    <property type="match status" value="1"/>
</dbReference>
<dbReference type="Proteomes" id="UP000005222">
    <property type="component" value="Chromosome K"/>
</dbReference>
<evidence type="ECO:0000256" key="1">
    <source>
        <dbReference type="ARBA" id="ARBA00010216"/>
    </source>
</evidence>
<dbReference type="EMBL" id="FO082049">
    <property type="protein sequence ID" value="CCE83538.1"/>
    <property type="molecule type" value="Genomic_DNA"/>
</dbReference>
<sequence>MPIFHSKHQKLVLQCYPPGKAIDKKPNPSELSYLLYYASTRRVKLEKVGSFLKRKTISDCNHNRSGNLIVTLLICSELMEKCSENLNVFAPYICSILNSVLDTKDLLVCKVLLDTYRVFCNKLDETLFSGDKEFVDSFSTLSKKLISFGADKQRSGPNELDWLILSVKSCKYMTKCTGYDSKMNKRFINMFTPMLLNVVKDGVSEQGLINKLGTSIKIEDNKTKLSKVTSRVSTVFNYASDDDGENHIVTKGEVTEAAFNALRSLFHSSLTSQIVHATRTVTSCLQKSDASPIWCSTFLDICVTWVPVQLRFLTLSTLLSDLDSFSSNASAKSSCYAEQVSYGKYILGLVSRDVSMIGLSISDVIQKLLSLQTKLLLEQSSYLKREQVEELSSIFSNCICSLSTHIYYFDQVPDSIQSILIKINNVLENYFFNTKIDKARLHELILIFIKDIETIFVWLKKRPSSINRSQVSLETWNLGLPLVCPQFSFGVLRADDNEKSTPLLSPEQLIDIQLKFIKVFQTYLLDEIKPISDRELTNGENHSNIDYLLPETKNYLQPDFNDYISDEDNYITHLLIYVDQYLLDERNIETKVVSELIETLRVMISVLGINFVNNFIPFFFHWQLPSNSSEVKASAKIRDTTAYILLYQSLIQMDDIYKLNYVKTSKLYHNMLGDINFRKLNALWYAELPTSTEAEAFSTDIVSSYDDSSRFNLSKKCFEEFTNGEEFVSRWLNLDRKLRLDMINGHRDYYRNKTDMDFNDADAQGTTSSESDVDIDVAGSTIGKLNGLGLGNANDISSIQSGILLSHNHGSTRNGYDGDTPDASLYTIEGRSHFAPRVSELKDNYLNRKPSALGMNDPNSSSVTFPSSVLSKQMAHSEIKSILENLDDDDSNIVV</sequence>
<dbReference type="PANTHER" id="PTHR47766">
    <property type="entry name" value="PROTEIN EFR3"/>
    <property type="match status" value="1"/>
</dbReference>
<dbReference type="InterPro" id="IPR049150">
    <property type="entry name" value="EFR3_HEAT-like_rpt"/>
</dbReference>
<organism evidence="4 5">
    <name type="scientific">Pichia sorbitophila (strain ATCC MYA-4447 / BCRC 22081 / CBS 7064 / NBRC 10061 / NRRL Y-12695)</name>
    <name type="common">Hybrid yeast</name>
    <dbReference type="NCBI Taxonomy" id="559304"/>
    <lineage>
        <taxon>Eukaryota</taxon>
        <taxon>Fungi</taxon>
        <taxon>Dikarya</taxon>
        <taxon>Ascomycota</taxon>
        <taxon>Saccharomycotina</taxon>
        <taxon>Pichiomycetes</taxon>
        <taxon>Debaryomycetaceae</taxon>
        <taxon>Millerozyma</taxon>
    </lineage>
</organism>
<evidence type="ECO:0000313" key="4">
    <source>
        <dbReference type="EMBL" id="CCE84569.1"/>
    </source>
</evidence>
<comment type="similarity">
    <text evidence="1">Belongs to the EFR3 family.</text>
</comment>
<evidence type="ECO:0000313" key="3">
    <source>
        <dbReference type="EMBL" id="CCE83538.1"/>
    </source>
</evidence>
<dbReference type="InterPro" id="IPR039786">
    <property type="entry name" value="EFR3"/>
</dbReference>
<evidence type="ECO:0000313" key="5">
    <source>
        <dbReference type="Proteomes" id="UP000005222"/>
    </source>
</evidence>
<dbReference type="GO" id="GO:0005886">
    <property type="term" value="C:plasma membrane"/>
    <property type="evidence" value="ECO:0007669"/>
    <property type="project" value="TreeGrafter"/>
</dbReference>
<dbReference type="EMBL" id="FO082048">
    <property type="protein sequence ID" value="CCE84569.1"/>
    <property type="molecule type" value="Genomic_DNA"/>
</dbReference>
<evidence type="ECO:0000256" key="2">
    <source>
        <dbReference type="ARBA" id="ARBA00017967"/>
    </source>
</evidence>
<dbReference type="GO" id="GO:0072659">
    <property type="term" value="P:protein localization to plasma membrane"/>
    <property type="evidence" value="ECO:0007669"/>
    <property type="project" value="InterPro"/>
</dbReference>
<dbReference type="STRING" id="559304.G8Y7I9"/>
<dbReference type="eggNOG" id="KOG1877">
    <property type="taxonomic scope" value="Eukaryota"/>
</dbReference>
<protein>
    <recommendedName>
        <fullName evidence="2">Protein EFR3</fullName>
    </recommendedName>
</protein>
<reference evidence="4" key="1">
    <citation type="submission" date="2011-10" db="EMBL/GenBank/DDBJ databases">
        <authorList>
            <person name="Genoscope - CEA"/>
        </authorList>
    </citation>
    <scope>NUCLEOTIDE SEQUENCE</scope>
</reference>
<reference evidence="5" key="2">
    <citation type="journal article" date="2012" name="G3 (Bethesda)">
        <title>Pichia sorbitophila, an interspecies yeast hybrid reveals early steps of genome resolution following polyploidization.</title>
        <authorList>
            <person name="Leh Louis V."/>
            <person name="Despons L."/>
            <person name="Friedrich A."/>
            <person name="Martin T."/>
            <person name="Durrens P."/>
            <person name="Casaregola S."/>
            <person name="Neuveglise C."/>
            <person name="Fairhead C."/>
            <person name="Marck C."/>
            <person name="Cruz J.A."/>
            <person name="Straub M.L."/>
            <person name="Kugler V."/>
            <person name="Sacerdot C."/>
            <person name="Uzunov Z."/>
            <person name="Thierry A."/>
            <person name="Weiss S."/>
            <person name="Bleykasten C."/>
            <person name="De Montigny J."/>
            <person name="Jacques N."/>
            <person name="Jung P."/>
            <person name="Lemaire M."/>
            <person name="Mallet S."/>
            <person name="Morel G."/>
            <person name="Richard G.F."/>
            <person name="Sarkar A."/>
            <person name="Savel G."/>
            <person name="Schacherer J."/>
            <person name="Seret M.L."/>
            <person name="Talla E."/>
            <person name="Samson G."/>
            <person name="Jubin C."/>
            <person name="Poulain J."/>
            <person name="Vacherie B."/>
            <person name="Barbe V."/>
            <person name="Pelletier E."/>
            <person name="Sherman D.J."/>
            <person name="Westhof E."/>
            <person name="Weissenbach J."/>
            <person name="Baret P.V."/>
            <person name="Wincker P."/>
            <person name="Gaillardin C."/>
            <person name="Dujon B."/>
            <person name="Souciet J.L."/>
        </authorList>
    </citation>
    <scope>NUCLEOTIDE SEQUENCE [LARGE SCALE GENOMIC DNA]</scope>
    <source>
        <strain evidence="5">ATCC MYA-4447 / BCRC 22081 / CBS 7064 / NBRC 10061 / NRRL Y-12695</strain>
    </source>
</reference>
<dbReference type="AlphaFoldDB" id="G8Y7I9"/>
<gene>
    <name evidence="4" type="primary">Piso0_004116</name>
    <name evidence="3" type="ORF">GNLVRS01_PISO0K09800g</name>
    <name evidence="4" type="ORF">GNLVRS01_PISO0L09801g</name>
</gene>
<dbReference type="InParanoid" id="G8Y7I9"/>
<dbReference type="HOGENOM" id="CLU_333688_0_0_1"/>
<dbReference type="Pfam" id="PF21072">
    <property type="entry name" value="EFR3"/>
    <property type="match status" value="1"/>
</dbReference>
<proteinExistence type="inferred from homology"/>